<feature type="region of interest" description="Disordered" evidence="1">
    <location>
        <begin position="246"/>
        <end position="267"/>
    </location>
</feature>
<organism evidence="3 4">
    <name type="scientific">Prymnesium parvum</name>
    <name type="common">Toxic golden alga</name>
    <dbReference type="NCBI Taxonomy" id="97485"/>
    <lineage>
        <taxon>Eukaryota</taxon>
        <taxon>Haptista</taxon>
        <taxon>Haptophyta</taxon>
        <taxon>Prymnesiophyceae</taxon>
        <taxon>Prymnesiales</taxon>
        <taxon>Prymnesiaceae</taxon>
        <taxon>Prymnesium</taxon>
    </lineage>
</organism>
<accession>A0AB34K0V9</accession>
<dbReference type="InterPro" id="IPR011050">
    <property type="entry name" value="Pectin_lyase_fold/virulence"/>
</dbReference>
<keyword evidence="4" id="KW-1185">Reference proteome</keyword>
<feature type="transmembrane region" description="Helical" evidence="2">
    <location>
        <begin position="1322"/>
        <end position="1339"/>
    </location>
</feature>
<evidence type="ECO:0000256" key="1">
    <source>
        <dbReference type="SAM" id="MobiDB-lite"/>
    </source>
</evidence>
<evidence type="ECO:0000313" key="3">
    <source>
        <dbReference type="EMBL" id="KAL1526903.1"/>
    </source>
</evidence>
<evidence type="ECO:0008006" key="5">
    <source>
        <dbReference type="Google" id="ProtNLM"/>
    </source>
</evidence>
<feature type="compositionally biased region" description="Polar residues" evidence="1">
    <location>
        <begin position="134"/>
        <end position="146"/>
    </location>
</feature>
<dbReference type="SUPFAM" id="SSF51126">
    <property type="entry name" value="Pectin lyase-like"/>
    <property type="match status" value="1"/>
</dbReference>
<proteinExistence type="predicted"/>
<reference evidence="3 4" key="1">
    <citation type="journal article" date="2024" name="Science">
        <title>Giant polyketide synthase enzymes in the biosynthesis of giant marine polyether toxins.</title>
        <authorList>
            <person name="Fallon T.R."/>
            <person name="Shende V.V."/>
            <person name="Wierzbicki I.H."/>
            <person name="Pendleton A.L."/>
            <person name="Watervoot N.F."/>
            <person name="Auber R.P."/>
            <person name="Gonzalez D.J."/>
            <person name="Wisecaver J.H."/>
            <person name="Moore B.S."/>
        </authorList>
    </citation>
    <scope>NUCLEOTIDE SEQUENCE [LARGE SCALE GENOMIC DNA]</scope>
    <source>
        <strain evidence="3 4">12B1</strain>
    </source>
</reference>
<evidence type="ECO:0000256" key="2">
    <source>
        <dbReference type="SAM" id="Phobius"/>
    </source>
</evidence>
<feature type="compositionally biased region" description="Pro residues" evidence="1">
    <location>
        <begin position="247"/>
        <end position="260"/>
    </location>
</feature>
<feature type="transmembrane region" description="Helical" evidence="2">
    <location>
        <begin position="1430"/>
        <end position="1451"/>
    </location>
</feature>
<keyword evidence="2" id="KW-1133">Transmembrane helix</keyword>
<keyword evidence="2" id="KW-0812">Transmembrane</keyword>
<feature type="transmembrane region" description="Helical" evidence="2">
    <location>
        <begin position="1524"/>
        <end position="1545"/>
    </location>
</feature>
<dbReference type="Proteomes" id="UP001515480">
    <property type="component" value="Unassembled WGS sequence"/>
</dbReference>
<protein>
    <recommendedName>
        <fullName evidence="5">Phosphoinositide phospholipase C</fullName>
    </recommendedName>
</protein>
<feature type="region of interest" description="Disordered" evidence="1">
    <location>
        <begin position="123"/>
        <end position="146"/>
    </location>
</feature>
<evidence type="ECO:0000313" key="4">
    <source>
        <dbReference type="Proteomes" id="UP001515480"/>
    </source>
</evidence>
<comment type="caution">
    <text evidence="3">The sequence shown here is derived from an EMBL/GenBank/DDBJ whole genome shotgun (WGS) entry which is preliminary data.</text>
</comment>
<dbReference type="PANTHER" id="PTHR11319">
    <property type="entry name" value="G PROTEIN-COUPLED RECEPTOR-RELATED"/>
    <property type="match status" value="1"/>
</dbReference>
<sequence>MIDDLRMGRPSELLPPRRAGPLHSCRLLCLLALCRGSGASLIRIHSASSRWRVSCSDGTTQEGRGHFAGRLAARDDSHCTLSIDFRAADGLDVAAVFSASHARGELIPPPTKGGARDRTAELAAEPSHPRRRTAMNTSAVNQTGSSRGCSDVPLPFVENPSRVTLLGANCSTTIALSSHLFPDFASGIPSVCRASYEDWVQQTGRLLFSSSPIPVAYGVTDPSAPMAELCAATCAAAGVQSSHCALPLPPPTPPPSPPPAGGTGNGSQFIVATTVEQLHQALSTGYSRGRVDIRVPADTVLHLEGRMLLVDGINVTIRSDGGEAVLDAQGRSRLFDVFSGGSLHLESLRLLNGWADISGGVLMVRGAAATLVRCSLLNSSSAAAGGAALVLDGELQLLDCLVRRSSSTYGGAFYVNGASALFLQHSVISLSSAVEDGGVIYSIGARSTTFVIACDISDSTAARGGAVSALLGGSASISRSSKISHSSASVAGGCLYSNAGFVSLSDGCLVLNSHATQNGGMFAGFLSVFMVNNCTVEHSISSIPSNGGGAIWVRISSYCAISNYSTIAHSVALTESSEGGAIYLATSTLEMSLGCRILHSKAANGGAIFVNAGTLRVADGCVIANSSATRNGGAMHITSGSVRISGGSKILDSTAESLAGAFYITSGVVLLTDGVMVAHSKGTWVGGAMYALDSTVTIRNGCVISTSDASVGGALNLVNTIFVMTTGSTIANSSATTSGGAVALFGGSFVMTSGSTLSYSTSATDGGAISIGGTNAICNLTDAVLEASMSFGKGSVFHIVDANYPLLILTFVEIKQFACQDSLLSVSESSLSDAIVLRNVTLTQPECTAAPSPASALGCGDKFISSEQERGVCASAKAGACDEEALPVVGLKSVTCRCPWPEYPDPAFDERLAPYLESGCIRPMQLTGITVVSEKVSVTLQKPENVESRLNLTLQIEGTDKARPAVWRLLNTPNLLLRSPWLRFPALNGTVYPQSISSGVTFAQVPLTFTASGLLERAALYQERLTVEVRSEIASATRTHIVDVSLSVQTRTSFVVWGWVPRESGVQPKCEVQQLLNQAFRVDTPQRQYFTACDVDSLPVDHLLPLQRDPRRFSAVMSTSVGSSNELLVSYVGAGVYDISFAIPTWGAANISLLLDGTHVESLAGSAQCPPDRVSLPDGRCGCSAGFFQALDAAECTRCQQGRTSLPGAQSSADCSLCADGFYRPSARSPSSECVPCLAGANCTSNATLNSLLVLDGFWRLSDSSTELLPCPNGRDAICVGGGHSGACAPAFTGPLCKVCSRSDQYFVDGQCLDCPNVAGKLLMAVGIAAALVLLFILAQNWNLQCKFCRCKTARLPLKLTHLLLGAVPSGVQLRILLSFYQCVTSVGDVYSIDFDAPYVDFLNALSWIRIDWLSILMPTSCVGSSEHRILLVALSPFAAMAFGVLLQLLLGKARGVPLTRGVVDSTSLCLFVVFLLSPQITQAIFEAFQCVPFEWSPTVTYYYMRASLSVQCYTPDHDRILVISYALMAAWPIGSVLLFFSLAYRARSRLIEHTRDIYVVSIRLLHSDFKPESYFWASVELVHRSILIGWVLLIDAEKSFLLCCCS</sequence>
<dbReference type="EMBL" id="JBGBPQ010000003">
    <property type="protein sequence ID" value="KAL1526903.1"/>
    <property type="molecule type" value="Genomic_DNA"/>
</dbReference>
<dbReference type="PANTHER" id="PTHR11319:SF35">
    <property type="entry name" value="OUTER MEMBRANE PROTEIN PMPC-RELATED"/>
    <property type="match status" value="1"/>
</dbReference>
<name>A0AB34K0V9_PRYPA</name>
<gene>
    <name evidence="3" type="ORF">AB1Y20_015594</name>
</gene>
<keyword evidence="2" id="KW-0472">Membrane</keyword>